<feature type="signal peptide" evidence="1">
    <location>
        <begin position="1"/>
        <end position="21"/>
    </location>
</feature>
<dbReference type="OrthoDB" id="1858978at2759"/>
<dbReference type="Pfam" id="PF03080">
    <property type="entry name" value="Neprosin"/>
    <property type="match status" value="1"/>
</dbReference>
<dbReference type="InterPro" id="IPR025521">
    <property type="entry name" value="Neprosin_propep"/>
</dbReference>
<protein>
    <recommendedName>
        <fullName evidence="2">Neprosin PEP catalytic domain-containing protein</fullName>
    </recommendedName>
</protein>
<proteinExistence type="predicted"/>
<dbReference type="Pfam" id="PF14365">
    <property type="entry name" value="Neprosin_AP"/>
    <property type="match status" value="1"/>
</dbReference>
<dbReference type="STRING" id="35608.A0A2U1M918"/>
<dbReference type="Gene3D" id="3.90.1320.10">
    <property type="entry name" value="Outer-capsid protein sigma 3, large lobe"/>
    <property type="match status" value="1"/>
</dbReference>
<keyword evidence="1" id="KW-0732">Signal</keyword>
<organism evidence="3 4">
    <name type="scientific">Artemisia annua</name>
    <name type="common">Sweet wormwood</name>
    <dbReference type="NCBI Taxonomy" id="35608"/>
    <lineage>
        <taxon>Eukaryota</taxon>
        <taxon>Viridiplantae</taxon>
        <taxon>Streptophyta</taxon>
        <taxon>Embryophyta</taxon>
        <taxon>Tracheophyta</taxon>
        <taxon>Spermatophyta</taxon>
        <taxon>Magnoliopsida</taxon>
        <taxon>eudicotyledons</taxon>
        <taxon>Gunneridae</taxon>
        <taxon>Pentapetalae</taxon>
        <taxon>asterids</taxon>
        <taxon>campanulids</taxon>
        <taxon>Asterales</taxon>
        <taxon>Asteraceae</taxon>
        <taxon>Asteroideae</taxon>
        <taxon>Anthemideae</taxon>
        <taxon>Artemisiinae</taxon>
        <taxon>Artemisia</taxon>
    </lineage>
</organism>
<dbReference type="AlphaFoldDB" id="A0A2U1M918"/>
<evidence type="ECO:0000313" key="4">
    <source>
        <dbReference type="Proteomes" id="UP000245207"/>
    </source>
</evidence>
<name>A0A2U1M918_ARTAN</name>
<evidence type="ECO:0000256" key="1">
    <source>
        <dbReference type="SAM" id="SignalP"/>
    </source>
</evidence>
<dbReference type="PROSITE" id="PS52045">
    <property type="entry name" value="NEPROSIN_PEP_CD"/>
    <property type="match status" value="1"/>
</dbReference>
<evidence type="ECO:0000259" key="2">
    <source>
        <dbReference type="PROSITE" id="PS52045"/>
    </source>
</evidence>
<dbReference type="InterPro" id="IPR053168">
    <property type="entry name" value="Glutamic_endopeptidase"/>
</dbReference>
<accession>A0A2U1M918</accession>
<gene>
    <name evidence="3" type="ORF">CTI12_AA404690</name>
</gene>
<dbReference type="PANTHER" id="PTHR31589">
    <property type="entry name" value="PROTEIN, PUTATIVE (DUF239)-RELATED-RELATED"/>
    <property type="match status" value="1"/>
</dbReference>
<dbReference type="PANTHER" id="PTHR31589:SF245">
    <property type="entry name" value="NEPROSIN"/>
    <property type="match status" value="1"/>
</dbReference>
<dbReference type="InterPro" id="IPR004314">
    <property type="entry name" value="Neprosin"/>
</dbReference>
<evidence type="ECO:0000313" key="3">
    <source>
        <dbReference type="EMBL" id="PWA57738.1"/>
    </source>
</evidence>
<dbReference type="EMBL" id="PKPP01006080">
    <property type="protein sequence ID" value="PWA57738.1"/>
    <property type="molecule type" value="Genomic_DNA"/>
</dbReference>
<feature type="domain" description="Neprosin PEP catalytic" evidence="2">
    <location>
        <begin position="124"/>
        <end position="374"/>
    </location>
</feature>
<feature type="chain" id="PRO_5015706494" description="Neprosin PEP catalytic domain-containing protein" evidence="1">
    <location>
        <begin position="22"/>
        <end position="374"/>
    </location>
</feature>
<comment type="caution">
    <text evidence="3">The sequence shown here is derived from an EMBL/GenBank/DDBJ whole genome shotgun (WGS) entry which is preliminary data.</text>
</comment>
<reference evidence="3 4" key="1">
    <citation type="journal article" date="2018" name="Mol. Plant">
        <title>The genome of Artemisia annua provides insight into the evolution of Asteraceae family and artemisinin biosynthesis.</title>
        <authorList>
            <person name="Shen Q."/>
            <person name="Zhang L."/>
            <person name="Liao Z."/>
            <person name="Wang S."/>
            <person name="Yan T."/>
            <person name="Shi P."/>
            <person name="Liu M."/>
            <person name="Fu X."/>
            <person name="Pan Q."/>
            <person name="Wang Y."/>
            <person name="Lv Z."/>
            <person name="Lu X."/>
            <person name="Zhang F."/>
            <person name="Jiang W."/>
            <person name="Ma Y."/>
            <person name="Chen M."/>
            <person name="Hao X."/>
            <person name="Li L."/>
            <person name="Tang Y."/>
            <person name="Lv G."/>
            <person name="Zhou Y."/>
            <person name="Sun X."/>
            <person name="Brodelius P.E."/>
            <person name="Rose J.K.C."/>
            <person name="Tang K."/>
        </authorList>
    </citation>
    <scope>NUCLEOTIDE SEQUENCE [LARGE SCALE GENOMIC DNA]</scope>
    <source>
        <strain evidence="4">cv. Huhao1</strain>
        <tissue evidence="3">Leaf</tissue>
    </source>
</reference>
<dbReference type="Proteomes" id="UP000245207">
    <property type="component" value="Unassembled WGS sequence"/>
</dbReference>
<sequence length="374" mass="42225">MTFKLRNLFLLLIACTSIVTSQKTGIPIKHTTKTIRVKGGEIIDCVDIYKQPAFNHPALKNHTIQMKSHMYSASEQTKTLPNSVSSSKVPSQTWHKYGRCPNGTIPIRRPSKNYSTNTMRRRNEITNANHSFSVAITEGFSYSGSKANIKVFKPFVESNDDYSSSQVMIRNGPLRSFETIEAGWAVNPRAYNDDKTHLFAYWTVDGMQNTGCFDLNCPGFFQISDDVFLGVDITDYYGSDITIQISLDPYKHNWWLTFNDVEIGYWPGEILSRLKSQGTLVQWGGEVCSPKVGTHPGHTSTAMGSGQTVDFFGGAGTISKMLIEENSHELKHPEYFFTSSDEWDCYDQYLRKYDVPEPVFYYGGPGSRNNPRCP</sequence>
<keyword evidence="4" id="KW-1185">Reference proteome</keyword>